<dbReference type="Gene3D" id="3.40.50.2300">
    <property type="match status" value="1"/>
</dbReference>
<evidence type="ECO:0000256" key="1">
    <source>
        <dbReference type="ARBA" id="ARBA00000085"/>
    </source>
</evidence>
<protein>
    <recommendedName>
        <fullName evidence="2">histidine kinase</fullName>
        <ecNumber evidence="2">2.7.13.3</ecNumber>
    </recommendedName>
</protein>
<dbReference type="PROSITE" id="PS50110">
    <property type="entry name" value="RESPONSE_REGULATORY"/>
    <property type="match status" value="1"/>
</dbReference>
<evidence type="ECO:0000256" key="5">
    <source>
        <dbReference type="PROSITE-ProRule" id="PRU00169"/>
    </source>
</evidence>
<dbReference type="InterPro" id="IPR036097">
    <property type="entry name" value="HisK_dim/P_sf"/>
</dbReference>
<dbReference type="Pfam" id="PF00512">
    <property type="entry name" value="HisKA"/>
    <property type="match status" value="1"/>
</dbReference>
<dbReference type="CDD" id="cd00082">
    <property type="entry name" value="HisKA"/>
    <property type="match status" value="1"/>
</dbReference>
<dbReference type="Pfam" id="PF00072">
    <property type="entry name" value="Response_reg"/>
    <property type="match status" value="1"/>
</dbReference>
<feature type="transmembrane region" description="Helical" evidence="7">
    <location>
        <begin position="38"/>
        <end position="55"/>
    </location>
</feature>
<dbReference type="SMART" id="SM00387">
    <property type="entry name" value="HATPase_c"/>
    <property type="match status" value="1"/>
</dbReference>
<dbReference type="SUPFAM" id="SSF47384">
    <property type="entry name" value="Homodimeric domain of signal transducing histidine kinase"/>
    <property type="match status" value="1"/>
</dbReference>
<dbReference type="InterPro" id="IPR003594">
    <property type="entry name" value="HATPase_dom"/>
</dbReference>
<dbReference type="EMBL" id="JABRWJ010000002">
    <property type="protein sequence ID" value="NRF67092.1"/>
    <property type="molecule type" value="Genomic_DNA"/>
</dbReference>
<proteinExistence type="predicted"/>
<dbReference type="EC" id="2.7.13.3" evidence="2"/>
<feature type="domain" description="Histidine kinase" evidence="8">
    <location>
        <begin position="250"/>
        <end position="469"/>
    </location>
</feature>
<dbReference type="SUPFAM" id="SSF52172">
    <property type="entry name" value="CheY-like"/>
    <property type="match status" value="1"/>
</dbReference>
<gene>
    <name evidence="10" type="ORF">HLB44_08875</name>
</gene>
<feature type="transmembrane region" description="Helical" evidence="7">
    <location>
        <begin position="67"/>
        <end position="86"/>
    </location>
</feature>
<feature type="transmembrane region" description="Helical" evidence="7">
    <location>
        <begin position="98"/>
        <end position="114"/>
    </location>
</feature>
<dbReference type="InterPro" id="IPR003661">
    <property type="entry name" value="HisK_dim/P_dom"/>
</dbReference>
<comment type="catalytic activity">
    <reaction evidence="1">
        <text>ATP + protein L-histidine = ADP + protein N-phospho-L-histidine.</text>
        <dbReference type="EC" id="2.7.13.3"/>
    </reaction>
</comment>
<keyword evidence="6" id="KW-0175">Coiled coil</keyword>
<evidence type="ECO:0000313" key="11">
    <source>
        <dbReference type="Proteomes" id="UP000737171"/>
    </source>
</evidence>
<evidence type="ECO:0000313" key="10">
    <source>
        <dbReference type="EMBL" id="NRF67092.1"/>
    </source>
</evidence>
<feature type="coiled-coil region" evidence="6">
    <location>
        <begin position="206"/>
        <end position="243"/>
    </location>
</feature>
<dbReference type="InterPro" id="IPR004358">
    <property type="entry name" value="Sig_transdc_His_kin-like_C"/>
</dbReference>
<keyword evidence="7" id="KW-0472">Membrane</keyword>
<dbReference type="Gene3D" id="1.10.287.130">
    <property type="match status" value="1"/>
</dbReference>
<accession>A0ABX2EEQ2</accession>
<keyword evidence="3 5" id="KW-0597">Phosphoprotein</keyword>
<evidence type="ECO:0000256" key="6">
    <source>
        <dbReference type="SAM" id="Coils"/>
    </source>
</evidence>
<name>A0ABX2EEQ2_9BURK</name>
<dbReference type="Pfam" id="PF02518">
    <property type="entry name" value="HATPase_c"/>
    <property type="match status" value="1"/>
</dbReference>
<evidence type="ECO:0000256" key="2">
    <source>
        <dbReference type="ARBA" id="ARBA00012438"/>
    </source>
</evidence>
<dbReference type="RefSeq" id="WP_173122176.1">
    <property type="nucleotide sequence ID" value="NZ_JABRWJ010000002.1"/>
</dbReference>
<evidence type="ECO:0000259" key="9">
    <source>
        <dbReference type="PROSITE" id="PS50110"/>
    </source>
</evidence>
<dbReference type="InterPro" id="IPR011006">
    <property type="entry name" value="CheY-like_superfamily"/>
</dbReference>
<dbReference type="PROSITE" id="PS50109">
    <property type="entry name" value="HIS_KIN"/>
    <property type="match status" value="1"/>
</dbReference>
<dbReference type="CDD" id="cd17546">
    <property type="entry name" value="REC_hyHK_CKI1_RcsC-like"/>
    <property type="match status" value="1"/>
</dbReference>
<comment type="caution">
    <text evidence="10">The sequence shown here is derived from an EMBL/GenBank/DDBJ whole genome shotgun (WGS) entry which is preliminary data.</text>
</comment>
<dbReference type="SMART" id="SM00388">
    <property type="entry name" value="HisKA"/>
    <property type="match status" value="1"/>
</dbReference>
<dbReference type="SUPFAM" id="SSF55874">
    <property type="entry name" value="ATPase domain of HSP90 chaperone/DNA topoisomerase II/histidine kinase"/>
    <property type="match status" value="1"/>
</dbReference>
<dbReference type="InterPro" id="IPR005467">
    <property type="entry name" value="His_kinase_dom"/>
</dbReference>
<dbReference type="InterPro" id="IPR036890">
    <property type="entry name" value="HATPase_C_sf"/>
</dbReference>
<feature type="transmembrane region" description="Helical" evidence="7">
    <location>
        <begin position="175"/>
        <end position="194"/>
    </location>
</feature>
<evidence type="ECO:0000256" key="3">
    <source>
        <dbReference type="ARBA" id="ARBA00022553"/>
    </source>
</evidence>
<sequence length="621" mass="67532">MKRNAAAIEPDTGFTLDESLLQHRKAANARRLYTRQIPALRAIGFVILCIMAVLQDWRSGAPFPQPPLLALVAVNLSYAAGAGLVLRFGYGRSGRVDLSLLLFHLDILVWMGSLHHLESGNLFFAYFLLIRVVDQVGNGFRRALYFGHVITAAYLGYSVWISLHDPARAFWPDRLGIAVTLYLLGLYLSLAGLVTERLRQRTQQAIHAARSLVVSLEQKAQALEQQAVELRQARLNAEQANLAKSQFLAVTSHEIRTPMNGILGAAELLIASPLTPTQQRYVRTAHRSATALLALIDDVLDLSRIEAGNLTLNLAGVDLRALAAEAVELVQITARDKPIVLSGTVSRSLPARVLADPVRLRQLLVNLLHNAVKFTERGSVILEVRVLEPAPLRVRLSVHDTGIGIAPEQVESIFGAFTQGDSSSTRRHSGSGLGLAIVKELAELMGGQVRVESRVGSGSHFWVDLPLAEAPAETPLPAAHDAADDGHAELSVSVLLAEDDLTNQMLVEQMLRQLGCEVDVVADGDAAHTAAALGHYDIVFMDCHMPVMDGYEAARRIRHAERPNGAHLPIVALTADSLATDRDRCIEAGMDGFLTKPVSSAQLSAAIERWTGQRTNPATQW</sequence>
<dbReference type="InterPro" id="IPR001789">
    <property type="entry name" value="Sig_transdc_resp-reg_receiver"/>
</dbReference>
<reference evidence="10 11" key="1">
    <citation type="submission" date="2020-05" db="EMBL/GenBank/DDBJ databases">
        <title>Aquincola sp. isolate from soil.</title>
        <authorList>
            <person name="Han J."/>
            <person name="Kim D.-U."/>
        </authorList>
    </citation>
    <scope>NUCLEOTIDE SEQUENCE [LARGE SCALE GENOMIC DNA]</scope>
    <source>
        <strain evidence="10 11">S2</strain>
    </source>
</reference>
<keyword evidence="7" id="KW-1133">Transmembrane helix</keyword>
<feature type="transmembrane region" description="Helical" evidence="7">
    <location>
        <begin position="144"/>
        <end position="163"/>
    </location>
</feature>
<dbReference type="PANTHER" id="PTHR45339:SF1">
    <property type="entry name" value="HYBRID SIGNAL TRANSDUCTION HISTIDINE KINASE J"/>
    <property type="match status" value="1"/>
</dbReference>
<dbReference type="Gene3D" id="3.30.565.10">
    <property type="entry name" value="Histidine kinase-like ATPase, C-terminal domain"/>
    <property type="match status" value="1"/>
</dbReference>
<dbReference type="SMART" id="SM00448">
    <property type="entry name" value="REC"/>
    <property type="match status" value="1"/>
</dbReference>
<keyword evidence="7" id="KW-0812">Transmembrane</keyword>
<dbReference type="PANTHER" id="PTHR45339">
    <property type="entry name" value="HYBRID SIGNAL TRANSDUCTION HISTIDINE KINASE J"/>
    <property type="match status" value="1"/>
</dbReference>
<dbReference type="CDD" id="cd16922">
    <property type="entry name" value="HATPase_EvgS-ArcB-TorS-like"/>
    <property type="match status" value="1"/>
</dbReference>
<evidence type="ECO:0000256" key="4">
    <source>
        <dbReference type="ARBA" id="ARBA00023012"/>
    </source>
</evidence>
<feature type="domain" description="Response regulatory" evidence="9">
    <location>
        <begin position="493"/>
        <end position="611"/>
    </location>
</feature>
<feature type="modified residue" description="4-aspartylphosphate" evidence="5">
    <location>
        <position position="542"/>
    </location>
</feature>
<keyword evidence="4" id="KW-0902">Two-component regulatory system</keyword>
<organism evidence="10 11">
    <name type="scientific">Pseudaquabacterium terrae</name>
    <dbReference type="NCBI Taxonomy" id="2732868"/>
    <lineage>
        <taxon>Bacteria</taxon>
        <taxon>Pseudomonadati</taxon>
        <taxon>Pseudomonadota</taxon>
        <taxon>Betaproteobacteria</taxon>
        <taxon>Burkholderiales</taxon>
        <taxon>Sphaerotilaceae</taxon>
        <taxon>Pseudaquabacterium</taxon>
    </lineage>
</organism>
<evidence type="ECO:0000256" key="7">
    <source>
        <dbReference type="SAM" id="Phobius"/>
    </source>
</evidence>
<dbReference type="PRINTS" id="PR00344">
    <property type="entry name" value="BCTRLSENSOR"/>
</dbReference>
<keyword evidence="11" id="KW-1185">Reference proteome</keyword>
<dbReference type="Proteomes" id="UP000737171">
    <property type="component" value="Unassembled WGS sequence"/>
</dbReference>
<evidence type="ECO:0000259" key="8">
    <source>
        <dbReference type="PROSITE" id="PS50109"/>
    </source>
</evidence>